<accession>A0A8J5INT6</accession>
<dbReference type="EMBL" id="JAENGY010001023">
    <property type="protein sequence ID" value="KAG6953477.1"/>
    <property type="molecule type" value="Genomic_DNA"/>
</dbReference>
<reference evidence="1" key="1">
    <citation type="submission" date="2021-01" db="EMBL/GenBank/DDBJ databases">
        <title>Phytophthora aleatoria, a newly-described species from Pinus radiata is distinct from Phytophthora cactorum isolates based on comparative genomics.</title>
        <authorList>
            <person name="Mcdougal R."/>
            <person name="Panda P."/>
            <person name="Williams N."/>
            <person name="Studholme D.J."/>
        </authorList>
    </citation>
    <scope>NUCLEOTIDE SEQUENCE</scope>
    <source>
        <strain evidence="1">NZFS 4037</strain>
    </source>
</reference>
<evidence type="ECO:0000313" key="2">
    <source>
        <dbReference type="Proteomes" id="UP000709295"/>
    </source>
</evidence>
<feature type="non-terminal residue" evidence="1">
    <location>
        <position position="1"/>
    </location>
</feature>
<evidence type="ECO:0000313" key="1">
    <source>
        <dbReference type="EMBL" id="KAG6953477.1"/>
    </source>
</evidence>
<gene>
    <name evidence="1" type="ORF">JG688_00012811</name>
</gene>
<dbReference type="AlphaFoldDB" id="A0A8J5INT6"/>
<organism evidence="1 2">
    <name type="scientific">Phytophthora aleatoria</name>
    <dbReference type="NCBI Taxonomy" id="2496075"/>
    <lineage>
        <taxon>Eukaryota</taxon>
        <taxon>Sar</taxon>
        <taxon>Stramenopiles</taxon>
        <taxon>Oomycota</taxon>
        <taxon>Peronosporomycetes</taxon>
        <taxon>Peronosporales</taxon>
        <taxon>Peronosporaceae</taxon>
        <taxon>Phytophthora</taxon>
    </lineage>
</organism>
<dbReference type="Proteomes" id="UP000709295">
    <property type="component" value="Unassembled WGS sequence"/>
</dbReference>
<protein>
    <submittedName>
        <fullName evidence="1">Uncharacterized protein</fullName>
    </submittedName>
</protein>
<proteinExistence type="predicted"/>
<name>A0A8J5INT6_9STRA</name>
<comment type="caution">
    <text evidence="1">The sequence shown here is derived from an EMBL/GenBank/DDBJ whole genome shotgun (WGS) entry which is preliminary data.</text>
</comment>
<sequence length="114" mass="12952">EDVIVGDAVDVTVRDQRNTYPNGLKVEVLDDINAGLSIAKAARLHAIKSRTVVYVWLKQEAAIRDACNNKRRSKCSVGGQGRLNSFPHCDKLVQWIKQMRRDDFPLKTSHVWYS</sequence>
<keyword evidence="2" id="KW-1185">Reference proteome</keyword>